<dbReference type="SUPFAM" id="SSF111069">
    <property type="entry name" value="Hypothetical protein yfbM"/>
    <property type="match status" value="1"/>
</dbReference>
<dbReference type="Proteomes" id="UP001596523">
    <property type="component" value="Unassembled WGS sequence"/>
</dbReference>
<gene>
    <name evidence="1" type="ORF">ACFQVC_21635</name>
</gene>
<evidence type="ECO:0000313" key="2">
    <source>
        <dbReference type="Proteomes" id="UP001596523"/>
    </source>
</evidence>
<organism evidence="1 2">
    <name type="scientific">Streptomyces monticola</name>
    <dbReference type="NCBI Taxonomy" id="2666263"/>
    <lineage>
        <taxon>Bacteria</taxon>
        <taxon>Bacillati</taxon>
        <taxon>Actinomycetota</taxon>
        <taxon>Actinomycetes</taxon>
        <taxon>Kitasatosporales</taxon>
        <taxon>Streptomycetaceae</taxon>
        <taxon>Streptomyces</taxon>
    </lineage>
</organism>
<dbReference type="Pfam" id="PF08974">
    <property type="entry name" value="DUF1877"/>
    <property type="match status" value="1"/>
</dbReference>
<dbReference type="InterPro" id="IPR035944">
    <property type="entry name" value="YfbM-like_sf"/>
</dbReference>
<dbReference type="InterPro" id="IPR015068">
    <property type="entry name" value="DUF1877"/>
</dbReference>
<dbReference type="Gene3D" id="3.40.1760.10">
    <property type="entry name" value="YfbM-like super family"/>
    <property type="match status" value="1"/>
</dbReference>
<sequence>MGFWLFLTRHDPTEVHTLLDHPDGPEAGRALLYDHHGEDTHPEPTGPVRLRTLEEANTTRTWDALHLLFTGCSDYGLDGDRLDEDQPVGEPPARDVIWGGLVITPTGEASRPGWDDLLLLDPAEVRAVNSFLSSLDRDALIAERYEFLASEGPYSFGLAAPPEADSATGNMVQSGALARDFDVLRNFYARAAAAGNAVIKSIG</sequence>
<proteinExistence type="predicted"/>
<comment type="caution">
    <text evidence="1">The sequence shown here is derived from an EMBL/GenBank/DDBJ whole genome shotgun (WGS) entry which is preliminary data.</text>
</comment>
<protein>
    <submittedName>
        <fullName evidence="1">DUF1877 family protein</fullName>
    </submittedName>
</protein>
<keyword evidence="2" id="KW-1185">Reference proteome</keyword>
<dbReference type="EMBL" id="JBHTCF010000009">
    <property type="protein sequence ID" value="MFC7306821.1"/>
    <property type="molecule type" value="Genomic_DNA"/>
</dbReference>
<dbReference type="RefSeq" id="WP_381832600.1">
    <property type="nucleotide sequence ID" value="NZ_JBHTCF010000009.1"/>
</dbReference>
<evidence type="ECO:0000313" key="1">
    <source>
        <dbReference type="EMBL" id="MFC7306821.1"/>
    </source>
</evidence>
<name>A0ABW2JL12_9ACTN</name>
<reference evidence="2" key="1">
    <citation type="journal article" date="2019" name="Int. J. Syst. Evol. Microbiol.">
        <title>The Global Catalogue of Microorganisms (GCM) 10K type strain sequencing project: providing services to taxonomists for standard genome sequencing and annotation.</title>
        <authorList>
            <consortium name="The Broad Institute Genomics Platform"/>
            <consortium name="The Broad Institute Genome Sequencing Center for Infectious Disease"/>
            <person name="Wu L."/>
            <person name="Ma J."/>
        </authorList>
    </citation>
    <scope>NUCLEOTIDE SEQUENCE [LARGE SCALE GENOMIC DNA]</scope>
    <source>
        <strain evidence="2">SYNS20</strain>
    </source>
</reference>
<accession>A0ABW2JL12</accession>